<evidence type="ECO:0000256" key="1">
    <source>
        <dbReference type="ARBA" id="ARBA00022729"/>
    </source>
</evidence>
<proteinExistence type="predicted"/>
<dbReference type="CDD" id="cd13530">
    <property type="entry name" value="PBP2_peptides_like"/>
    <property type="match status" value="1"/>
</dbReference>
<dbReference type="InterPro" id="IPR006311">
    <property type="entry name" value="TAT_signal"/>
</dbReference>
<dbReference type="SUPFAM" id="SSF53850">
    <property type="entry name" value="Periplasmic binding protein-like II"/>
    <property type="match status" value="1"/>
</dbReference>
<protein>
    <submittedName>
        <fullName evidence="4">ABC transporter amino acid-binding protein</fullName>
    </submittedName>
</protein>
<feature type="domain" description="Solute-binding protein family 3/N-terminal" evidence="3">
    <location>
        <begin position="41"/>
        <end position="266"/>
    </location>
</feature>
<dbReference type="SMART" id="SM00062">
    <property type="entry name" value="PBPb"/>
    <property type="match status" value="1"/>
</dbReference>
<dbReference type="PROSITE" id="PS51318">
    <property type="entry name" value="TAT"/>
    <property type="match status" value="1"/>
</dbReference>
<dbReference type="Pfam" id="PF00497">
    <property type="entry name" value="SBP_bac_3"/>
    <property type="match status" value="1"/>
</dbReference>
<evidence type="ECO:0000256" key="2">
    <source>
        <dbReference type="SAM" id="SignalP"/>
    </source>
</evidence>
<accession>A0A5E4V0T3</accession>
<keyword evidence="5" id="KW-1185">Reference proteome</keyword>
<sequence>MTTNKPSAARNLPVCSAKFTRRALIAVTLAIASVGTASAAQLVAGSPPSSAPTTYLDTKTGKIAGYMPDIAAEIAKREGLTLEFQAVPFPALIQSVITGKIDMIVAGMTPTPKRAEVIDFSQVVTAFGEGIFVSDDNKKEYQSAKDFSNDVVGIMAGTDYSEAVMKNHYAKEVKIYDNPADMARDVSLHRIALGMTDYPILKAQEAAGALKGMHVVSGYTPMKAFGVAFGVKKGNTELLNKINAALDAMRADGTLDAILGRYGMVKK</sequence>
<dbReference type="OrthoDB" id="9768183at2"/>
<organism evidence="4 5">
    <name type="scientific">Pandoraea terrigena</name>
    <dbReference type="NCBI Taxonomy" id="2508292"/>
    <lineage>
        <taxon>Bacteria</taxon>
        <taxon>Pseudomonadati</taxon>
        <taxon>Pseudomonadota</taxon>
        <taxon>Betaproteobacteria</taxon>
        <taxon>Burkholderiales</taxon>
        <taxon>Burkholderiaceae</taxon>
        <taxon>Pandoraea</taxon>
    </lineage>
</organism>
<dbReference type="PANTHER" id="PTHR35936">
    <property type="entry name" value="MEMBRANE-BOUND LYTIC MUREIN TRANSGLYCOSYLASE F"/>
    <property type="match status" value="1"/>
</dbReference>
<evidence type="ECO:0000313" key="5">
    <source>
        <dbReference type="Proteomes" id="UP000334380"/>
    </source>
</evidence>
<feature type="signal peptide" evidence="2">
    <location>
        <begin position="1"/>
        <end position="39"/>
    </location>
</feature>
<feature type="chain" id="PRO_5022965852" evidence="2">
    <location>
        <begin position="40"/>
        <end position="267"/>
    </location>
</feature>
<name>A0A5E4V0T3_9BURK</name>
<evidence type="ECO:0000313" key="4">
    <source>
        <dbReference type="EMBL" id="VVE05826.1"/>
    </source>
</evidence>
<evidence type="ECO:0000259" key="3">
    <source>
        <dbReference type="SMART" id="SM00062"/>
    </source>
</evidence>
<dbReference type="Proteomes" id="UP000334380">
    <property type="component" value="Unassembled WGS sequence"/>
</dbReference>
<dbReference type="PANTHER" id="PTHR35936:SF17">
    <property type="entry name" value="ARGININE-BINDING EXTRACELLULAR PROTEIN ARTP"/>
    <property type="match status" value="1"/>
</dbReference>
<dbReference type="Gene3D" id="3.40.190.10">
    <property type="entry name" value="Periplasmic binding protein-like II"/>
    <property type="match status" value="2"/>
</dbReference>
<gene>
    <name evidence="4" type="ORF">PTE31013_02383</name>
</gene>
<dbReference type="EMBL" id="CABPRU010000004">
    <property type="protein sequence ID" value="VVE05826.1"/>
    <property type="molecule type" value="Genomic_DNA"/>
</dbReference>
<keyword evidence="1 2" id="KW-0732">Signal</keyword>
<dbReference type="AlphaFoldDB" id="A0A5E4V0T3"/>
<dbReference type="InterPro" id="IPR001638">
    <property type="entry name" value="Solute-binding_3/MltF_N"/>
</dbReference>
<reference evidence="4 5" key="1">
    <citation type="submission" date="2019-08" db="EMBL/GenBank/DDBJ databases">
        <authorList>
            <person name="Peeters C."/>
        </authorList>
    </citation>
    <scope>NUCLEOTIDE SEQUENCE [LARGE SCALE GENOMIC DNA]</scope>
    <source>
        <strain evidence="4 5">LMG 31013</strain>
    </source>
</reference>